<feature type="region of interest" description="Disordered" evidence="5">
    <location>
        <begin position="1295"/>
        <end position="1328"/>
    </location>
</feature>
<feature type="domain" description="RUN" evidence="6">
    <location>
        <begin position="1044"/>
        <end position="1188"/>
    </location>
</feature>
<feature type="compositionally biased region" description="Polar residues" evidence="5">
    <location>
        <begin position="1475"/>
        <end position="1485"/>
    </location>
</feature>
<evidence type="ECO:0000313" key="7">
    <source>
        <dbReference type="Ensembl" id="ENSLLEP00000001211.1"/>
    </source>
</evidence>
<feature type="compositionally biased region" description="Low complexity" evidence="5">
    <location>
        <begin position="688"/>
        <end position="700"/>
    </location>
</feature>
<dbReference type="InterPro" id="IPR047343">
    <property type="entry name" value="RUSC1_2"/>
</dbReference>
<dbReference type="PROSITE" id="PS50826">
    <property type="entry name" value="RUN"/>
    <property type="match status" value="1"/>
</dbReference>
<gene>
    <name evidence="7" type="primary">RUSC2</name>
</gene>
<evidence type="ECO:0000259" key="6">
    <source>
        <dbReference type="PROSITE" id="PS50826"/>
    </source>
</evidence>
<feature type="compositionally biased region" description="Low complexity" evidence="5">
    <location>
        <begin position="389"/>
        <end position="404"/>
    </location>
</feature>
<comment type="subcellular location">
    <subcellularLocation>
        <location evidence="1">Cytoplasm</location>
    </subcellularLocation>
</comment>
<dbReference type="SUPFAM" id="SSF140741">
    <property type="entry name" value="RUN domain-like"/>
    <property type="match status" value="1"/>
</dbReference>
<feature type="compositionally biased region" description="Polar residues" evidence="5">
    <location>
        <begin position="524"/>
        <end position="538"/>
    </location>
</feature>
<feature type="compositionally biased region" description="Polar residues" evidence="5">
    <location>
        <begin position="1388"/>
        <end position="1407"/>
    </location>
</feature>
<feature type="compositionally biased region" description="Basic and acidic residues" evidence="5">
    <location>
        <begin position="1264"/>
        <end position="1277"/>
    </location>
</feature>
<reference evidence="7" key="1">
    <citation type="submission" date="2025-08" db="UniProtKB">
        <authorList>
            <consortium name="Ensembl"/>
        </authorList>
    </citation>
    <scope>IDENTIFICATION</scope>
</reference>
<evidence type="ECO:0000256" key="2">
    <source>
        <dbReference type="ARBA" id="ARBA00022443"/>
    </source>
</evidence>
<evidence type="ECO:0000256" key="3">
    <source>
        <dbReference type="ARBA" id="ARBA00022490"/>
    </source>
</evidence>
<dbReference type="CDD" id="cd17702">
    <property type="entry name" value="RUN_RUSC2"/>
    <property type="match status" value="1"/>
</dbReference>
<dbReference type="Gene3D" id="1.20.58.900">
    <property type="match status" value="1"/>
</dbReference>
<dbReference type="FunFam" id="1.20.58.900:FF:000006">
    <property type="entry name" value="RUN and SH3 domain containing 1"/>
    <property type="match status" value="1"/>
</dbReference>
<dbReference type="InterPro" id="IPR004012">
    <property type="entry name" value="Run_dom"/>
</dbReference>
<feature type="compositionally biased region" description="Basic and acidic residues" evidence="5">
    <location>
        <begin position="1419"/>
        <end position="1429"/>
    </location>
</feature>
<feature type="region of interest" description="Disordered" evidence="5">
    <location>
        <begin position="1465"/>
        <end position="1500"/>
    </location>
</feature>
<keyword evidence="4" id="KW-0597">Phosphoprotein</keyword>
<keyword evidence="2" id="KW-0728">SH3 domain</keyword>
<feature type="compositionally biased region" description="Low complexity" evidence="5">
    <location>
        <begin position="770"/>
        <end position="780"/>
    </location>
</feature>
<feature type="compositionally biased region" description="Basic and acidic residues" evidence="5">
    <location>
        <begin position="1341"/>
        <end position="1360"/>
    </location>
</feature>
<evidence type="ECO:0000313" key="8">
    <source>
        <dbReference type="Proteomes" id="UP000694569"/>
    </source>
</evidence>
<feature type="region of interest" description="Disordered" evidence="5">
    <location>
        <begin position="1221"/>
        <end position="1277"/>
    </location>
</feature>
<dbReference type="PANTHER" id="PTHR15591:SF14">
    <property type="entry name" value="AP-4 COMPLEX ACCESSORY SUBUNIT RUSC2"/>
    <property type="match status" value="1"/>
</dbReference>
<evidence type="ECO:0000256" key="4">
    <source>
        <dbReference type="ARBA" id="ARBA00022553"/>
    </source>
</evidence>
<dbReference type="Ensembl" id="ENSLLET00000001273.1">
    <property type="protein sequence ID" value="ENSLLEP00000001211.1"/>
    <property type="gene ID" value="ENSLLEG00000000799.1"/>
</dbReference>
<feature type="region of interest" description="Disordered" evidence="5">
    <location>
        <begin position="737"/>
        <end position="824"/>
    </location>
</feature>
<evidence type="ECO:0000256" key="1">
    <source>
        <dbReference type="ARBA" id="ARBA00004496"/>
    </source>
</evidence>
<feature type="compositionally biased region" description="Basic and acidic residues" evidence="5">
    <location>
        <begin position="1223"/>
        <end position="1252"/>
    </location>
</feature>
<dbReference type="InterPro" id="IPR037213">
    <property type="entry name" value="Run_dom_sf"/>
</dbReference>
<feature type="region of interest" description="Disordered" evidence="5">
    <location>
        <begin position="75"/>
        <end position="108"/>
    </location>
</feature>
<feature type="region of interest" description="Disordered" evidence="5">
    <location>
        <begin position="518"/>
        <end position="542"/>
    </location>
</feature>
<feature type="region of interest" description="Disordered" evidence="5">
    <location>
        <begin position="1340"/>
        <end position="1434"/>
    </location>
</feature>
<organism evidence="7 8">
    <name type="scientific">Leptobrachium leishanense</name>
    <name type="common">Leishan spiny toad</name>
    <dbReference type="NCBI Taxonomy" id="445787"/>
    <lineage>
        <taxon>Eukaryota</taxon>
        <taxon>Metazoa</taxon>
        <taxon>Chordata</taxon>
        <taxon>Craniata</taxon>
        <taxon>Vertebrata</taxon>
        <taxon>Euteleostomi</taxon>
        <taxon>Amphibia</taxon>
        <taxon>Batrachia</taxon>
        <taxon>Anura</taxon>
        <taxon>Pelobatoidea</taxon>
        <taxon>Megophryidae</taxon>
        <taxon>Leptobrachium</taxon>
    </lineage>
</organism>
<keyword evidence="8" id="KW-1185">Reference proteome</keyword>
<feature type="compositionally biased region" description="Basic and acidic residues" evidence="5">
    <location>
        <begin position="432"/>
        <end position="445"/>
    </location>
</feature>
<keyword evidence="3" id="KW-0963">Cytoplasm</keyword>
<feature type="region of interest" description="Disordered" evidence="5">
    <location>
        <begin position="688"/>
        <end position="707"/>
    </location>
</feature>
<dbReference type="GO" id="GO:0031410">
    <property type="term" value="C:cytoplasmic vesicle"/>
    <property type="evidence" value="ECO:0007669"/>
    <property type="project" value="TreeGrafter"/>
</dbReference>
<dbReference type="SMART" id="SM00593">
    <property type="entry name" value="RUN"/>
    <property type="match status" value="1"/>
</dbReference>
<feature type="compositionally biased region" description="Basic and acidic residues" evidence="5">
    <location>
        <begin position="75"/>
        <end position="86"/>
    </location>
</feature>
<accession>A0A8C5LQQ2</accession>
<name>A0A8C5LQQ2_9ANUR</name>
<feature type="compositionally biased region" description="Basic and acidic residues" evidence="5">
    <location>
        <begin position="1373"/>
        <end position="1386"/>
    </location>
</feature>
<proteinExistence type="predicted"/>
<dbReference type="GeneTree" id="ENSGT00900000141033"/>
<evidence type="ECO:0000256" key="5">
    <source>
        <dbReference type="SAM" id="MobiDB-lite"/>
    </source>
</evidence>
<dbReference type="PANTHER" id="PTHR15591">
    <property type="entry name" value="RUN AND SH3 DOMAIN CONTAINING"/>
    <property type="match status" value="1"/>
</dbReference>
<reference evidence="7" key="2">
    <citation type="submission" date="2025-09" db="UniProtKB">
        <authorList>
            <consortium name="Ensembl"/>
        </authorList>
    </citation>
    <scope>IDENTIFICATION</scope>
</reference>
<dbReference type="OrthoDB" id="9884296at2759"/>
<protein>
    <submittedName>
        <fullName evidence="7">RUN and SH3 domain containing 2</fullName>
    </submittedName>
</protein>
<dbReference type="Proteomes" id="UP000694569">
    <property type="component" value="Unplaced"/>
</dbReference>
<feature type="region of interest" description="Disordered" evidence="5">
    <location>
        <begin position="425"/>
        <end position="484"/>
    </location>
</feature>
<dbReference type="Pfam" id="PF02759">
    <property type="entry name" value="RUN"/>
    <property type="match status" value="1"/>
</dbReference>
<sequence length="1538" mass="170697">MDSPPKLAGETLIVHHIPLMHCQVPDRQCCSTSKRSHTYRQNELGITRTTSLPERDLSQADSLVYSSLIQVTEPPVREKASKKEEDFQGSTTRKRHNPFLPNDEKENCTSSRNVAEKSFHLHSGLGGSKHGFNFQELTLPPFHLHDNPPIVKPWMLSDRSGLLDGQEQKVSLDDLQKGSNGNEVPTGSILEEPAWLHQDGPSFSLDWNQSSDLGNQDILQGRECSCNGSEPFRHCRCYSASSQSEMDQQVSYVSDSSCNSSDGILVNFSTLYNKMNGHPRPNLNSRNPSCDSSLCSHPDTGAFYLDLQTSPTESKMSCDSHIQEAPGKSCGCYHQSSPVLDANCNSYHLHCDTAPCPADGSDSTSCFQSQARLVVATQNYYKLVTCDLSSQSSPSPAGSSITSCSDDHTKGSPVQPTEYFLFQQPEASSDENEPKRPIERSKSDTIEGQVYVNVSPPNYNAGRQRSRSYDRSLDKSPSNRLGSLERMMSCPVKLSDGQVSADQGSSPKRVTSFLELAKSRKKNGTSPPLKSSGDSSLEFSPIPEFQRHGISERGEFRSHSLPPMSFLHCMSRTCEGCTNDNADTKASNYNPGPMLSQACESDDGEMDQPLLSNVMEPQGPAFSFLPRDLRVKGDGIGAEAKPVFRYSKDQRPTTLPIQPFVFQHHFSKPKIRPLHSHFTSSLSQLYNLSGSRSSSQNNVSDTQSSAPVTLAGHTEVANNHTKLIGVAGKLILDGMTDAGEDQNKKPASDTRPSPLGSYSPIRSNGPFFQSMDSGSSSSPSPEKVKEMQPPRSRSCPVSANLLPLKAPPARGTTLPGAAKPTQKYEVSPKLEVKRLTTKKEPLKEPNTLVSKQGLPQIISLPLNTVLHENSQNIPPKGEEEKGRQCSDRIPILRPVNANHLSPQALKWREYRRKNPLGLDRVHGLVGLSGSLDRRQENRSTRRSHFFDFSSSIHGNLQHSRLNGKPSVLSSSDFFPDFFSLTEHPPAEFCLSPDGSAESLSIDLVQKRGLVKAVNLAVDLIVAHFGTSRDPGVKAKLGNSSVSPNIGHLVLKYLCPAVRDILSDGLKPWVLNVIVGQRRNRPWTVVEASTQLGPSTKLLHNLCHKVNQYPELSNHNLRFNAFIFGLLNIRSLEFWFNHVHNREDMIWAHYEPIGFLSVSDGVCQPLFEELLLLLQPLSLLPFDLDLLFEHHLAQMSREQQQKKEMLRVKQDLMQSVHSTLQLMRSREEDEQRTPEKKTLQKARHDISRMERPTGEGAAAMETEDDQRKETAAEQKKDKQAGWWYQLMQSSQVYIESSSDSARFTRQERRRLGSTGTPKKVPPPLREGVVDGAEACPNVEAAMEEKSTKKEITEDVQKEQKRSWMGSPPESVVNELKRGKEKETECLRNKQASVTQHVNTKENTLTHSSPARKWGHLFGSRKQENKGENKSANRLPSGWLSLDKSVLQMVAQTVTSGIWGEAAPEAEEVQAAGGGATTNSSYYQNPRSPAKQVQPPRPPTEQRQLDFVYHGRSDQLRCGLGSRNGLMPLKYVPRPNQADT</sequence>
<feature type="region of interest" description="Disordered" evidence="5">
    <location>
        <begin position="388"/>
        <end position="412"/>
    </location>
</feature>
<dbReference type="InterPro" id="IPR047342">
    <property type="entry name" value="RUN_RUSC2"/>
</dbReference>